<evidence type="ECO:0000259" key="1">
    <source>
        <dbReference type="PROSITE" id="PS50878"/>
    </source>
</evidence>
<dbReference type="Proteomes" id="UP000504604">
    <property type="component" value="Linkage group LG7"/>
</dbReference>
<sequence length="627" mass="72564">MRIDVSCAMPTMIEVREAVFSIEPKSVAGPNGFGAIFYHTCWDLVSEDVFGAVSEFFRGKAMPKSFTATTISLIPKTASPGSWSEYRPISLCNVTNKICTKLMSIRLGHVLPKSHRPEVNVIFKLDMAKAYDRVNWEFLFQVLLLKGFPQRWVDLVANAVSNCWFSVLVNGEHAGFFHSTRGLRQGDPLSPMLFMLAADYLSQGLDRLFTVHPMMQHMALLRYFLHAYERVSGQWINSEKSSFILSRQVLSSQLQKVQHVMGYQLKYLPVTYLGVPLYRGNRKAMPLHLLQVIHPPKSVLITIERIFNGFFWGSYNGRRHIHWSSWDKMCSPVAEGGLGVRSLTETRHPTHVLYNSNHSYVWHRLCRIRDVAEPLIFWTLGQGAVSFWHDNWYGEKPLAQLDHGAPDTMEPVCYYWHEGEWNVPRIFRIVPPQIAHVIFQIPIAVGQRDKIVWTAASNGTFSTTSAWEAIRVVSPRRQLFTDIWHRSLRPTVLSFLWRLFQDWIPVDERMKRKGFSFPSKCQCCDAEESISHLFVEGAIVRDVWLHFANVFGLQLCETGNLRLMVHFWGYSIPFHSDLHIRTLVPFLILWSTWTQRNAAKYQGYILRQRESYWRFSASFAHYMLHGS</sequence>
<organism evidence="2 3">
    <name type="scientific">Sesamum indicum</name>
    <name type="common">Oriental sesame</name>
    <name type="synonym">Sesamum orientale</name>
    <dbReference type="NCBI Taxonomy" id="4182"/>
    <lineage>
        <taxon>Eukaryota</taxon>
        <taxon>Viridiplantae</taxon>
        <taxon>Streptophyta</taxon>
        <taxon>Embryophyta</taxon>
        <taxon>Tracheophyta</taxon>
        <taxon>Spermatophyta</taxon>
        <taxon>Magnoliopsida</taxon>
        <taxon>eudicotyledons</taxon>
        <taxon>Gunneridae</taxon>
        <taxon>Pentapetalae</taxon>
        <taxon>asterids</taxon>
        <taxon>lamiids</taxon>
        <taxon>Lamiales</taxon>
        <taxon>Pedaliaceae</taxon>
        <taxon>Sesamum</taxon>
    </lineage>
</organism>
<dbReference type="PANTHER" id="PTHR33116:SF80">
    <property type="entry name" value="REVERSE TRANSCRIPTASE ZINC-BINDING DOMAIN-CONTAINING PROTEIN"/>
    <property type="match status" value="1"/>
</dbReference>
<accession>A0A8M8V3V9</accession>
<feature type="domain" description="Reverse transcriptase" evidence="1">
    <location>
        <begin position="55"/>
        <end position="277"/>
    </location>
</feature>
<dbReference type="OrthoDB" id="913642at2759"/>
<protein>
    <submittedName>
        <fullName evidence="3">Uncharacterized protein LOC110012328</fullName>
    </submittedName>
</protein>
<dbReference type="InterPro" id="IPR000477">
    <property type="entry name" value="RT_dom"/>
</dbReference>
<dbReference type="Pfam" id="PF13966">
    <property type="entry name" value="zf-RVT"/>
    <property type="match status" value="1"/>
</dbReference>
<proteinExistence type="predicted"/>
<dbReference type="InterPro" id="IPR026960">
    <property type="entry name" value="RVT-Znf"/>
</dbReference>
<dbReference type="PANTHER" id="PTHR33116">
    <property type="entry name" value="REVERSE TRANSCRIPTASE ZINC-BINDING DOMAIN-CONTAINING PROTEIN-RELATED-RELATED"/>
    <property type="match status" value="1"/>
</dbReference>
<evidence type="ECO:0000313" key="3">
    <source>
        <dbReference type="RefSeq" id="XP_020551115.1"/>
    </source>
</evidence>
<dbReference type="KEGG" id="sind:110012328"/>
<dbReference type="RefSeq" id="XP_020551115.1">
    <property type="nucleotide sequence ID" value="XM_020695456.1"/>
</dbReference>
<name>A0A8M8V3V9_SESIN</name>
<keyword evidence="2" id="KW-1185">Reference proteome</keyword>
<dbReference type="GeneID" id="110012328"/>
<dbReference type="SUPFAM" id="SSF56672">
    <property type="entry name" value="DNA/RNA polymerases"/>
    <property type="match status" value="1"/>
</dbReference>
<dbReference type="Pfam" id="PF00078">
    <property type="entry name" value="RVT_1"/>
    <property type="match status" value="1"/>
</dbReference>
<reference evidence="3" key="1">
    <citation type="submission" date="2025-08" db="UniProtKB">
        <authorList>
            <consortium name="RefSeq"/>
        </authorList>
    </citation>
    <scope>IDENTIFICATION</scope>
</reference>
<dbReference type="PROSITE" id="PS50878">
    <property type="entry name" value="RT_POL"/>
    <property type="match status" value="1"/>
</dbReference>
<gene>
    <name evidence="3" type="primary">LOC110012328</name>
</gene>
<dbReference type="InterPro" id="IPR043502">
    <property type="entry name" value="DNA/RNA_pol_sf"/>
</dbReference>
<evidence type="ECO:0000313" key="2">
    <source>
        <dbReference type="Proteomes" id="UP000504604"/>
    </source>
</evidence>
<dbReference type="AlphaFoldDB" id="A0A8M8V3V9"/>